<evidence type="ECO:0000313" key="1">
    <source>
        <dbReference type="EMBL" id="KAH0454980.1"/>
    </source>
</evidence>
<gene>
    <name evidence="1" type="ORF">IEQ34_016904</name>
</gene>
<dbReference type="EMBL" id="JAGFBR010000015">
    <property type="protein sequence ID" value="KAH0454980.1"/>
    <property type="molecule type" value="Genomic_DNA"/>
</dbReference>
<evidence type="ECO:0000313" key="2">
    <source>
        <dbReference type="Proteomes" id="UP000775213"/>
    </source>
</evidence>
<dbReference type="PANTHER" id="PTHR33181">
    <property type="entry name" value="OS01G0778500 PROTEIN"/>
    <property type="match status" value="1"/>
</dbReference>
<name>A0AAV7FYY0_DENCH</name>
<dbReference type="AlphaFoldDB" id="A0AAV7FYY0"/>
<sequence>MEWWDRMVFPMKQVWIRVALRFRVRKTGLWKLRQEVSTCEYEDVHVMWEILQRTDTEISTLSRRRRSGARWSVFESGPHRLCGSF</sequence>
<protein>
    <submittedName>
        <fullName evidence="1">Uncharacterized protein</fullName>
    </submittedName>
</protein>
<dbReference type="Proteomes" id="UP000775213">
    <property type="component" value="Unassembled WGS sequence"/>
</dbReference>
<comment type="caution">
    <text evidence="1">The sequence shown here is derived from an EMBL/GenBank/DDBJ whole genome shotgun (WGS) entry which is preliminary data.</text>
</comment>
<organism evidence="1 2">
    <name type="scientific">Dendrobium chrysotoxum</name>
    <name type="common">Orchid</name>
    <dbReference type="NCBI Taxonomy" id="161865"/>
    <lineage>
        <taxon>Eukaryota</taxon>
        <taxon>Viridiplantae</taxon>
        <taxon>Streptophyta</taxon>
        <taxon>Embryophyta</taxon>
        <taxon>Tracheophyta</taxon>
        <taxon>Spermatophyta</taxon>
        <taxon>Magnoliopsida</taxon>
        <taxon>Liliopsida</taxon>
        <taxon>Asparagales</taxon>
        <taxon>Orchidaceae</taxon>
        <taxon>Epidendroideae</taxon>
        <taxon>Malaxideae</taxon>
        <taxon>Dendrobiinae</taxon>
        <taxon>Dendrobium</taxon>
    </lineage>
</organism>
<dbReference type="PANTHER" id="PTHR33181:SF4">
    <property type="entry name" value="OVULE PROTEIN"/>
    <property type="match status" value="1"/>
</dbReference>
<reference evidence="1 2" key="1">
    <citation type="journal article" date="2021" name="Hortic Res">
        <title>Chromosome-scale assembly of the Dendrobium chrysotoxum genome enhances the understanding of orchid evolution.</title>
        <authorList>
            <person name="Zhang Y."/>
            <person name="Zhang G.Q."/>
            <person name="Zhang D."/>
            <person name="Liu X.D."/>
            <person name="Xu X.Y."/>
            <person name="Sun W.H."/>
            <person name="Yu X."/>
            <person name="Zhu X."/>
            <person name="Wang Z.W."/>
            <person name="Zhao X."/>
            <person name="Zhong W.Y."/>
            <person name="Chen H."/>
            <person name="Yin W.L."/>
            <person name="Huang T."/>
            <person name="Niu S.C."/>
            <person name="Liu Z.J."/>
        </authorList>
    </citation>
    <scope>NUCLEOTIDE SEQUENCE [LARGE SCALE GENOMIC DNA]</scope>
    <source>
        <strain evidence="1">Lindl</strain>
    </source>
</reference>
<proteinExistence type="predicted"/>
<keyword evidence="2" id="KW-1185">Reference proteome</keyword>
<accession>A0AAV7FYY0</accession>